<protein>
    <submittedName>
        <fullName evidence="1">Uncharacterized protein</fullName>
    </submittedName>
</protein>
<accession>A0A382J9X0</accession>
<name>A0A382J9X0_9ZZZZ</name>
<organism evidence="1">
    <name type="scientific">marine metagenome</name>
    <dbReference type="NCBI Taxonomy" id="408172"/>
    <lineage>
        <taxon>unclassified sequences</taxon>
        <taxon>metagenomes</taxon>
        <taxon>ecological metagenomes</taxon>
    </lineage>
</organism>
<proteinExistence type="predicted"/>
<sequence length="94" mass="10636">MLLLAFTITGPDGETRDERVHVLSRHFDTQVECKEFIHSWSGIIKDRGLSTVEMMLAEGWTVSLDEIGCRQNPAEMQEVVLKISANGSEEEQEE</sequence>
<reference evidence="1" key="1">
    <citation type="submission" date="2018-05" db="EMBL/GenBank/DDBJ databases">
        <authorList>
            <person name="Lanie J.A."/>
            <person name="Ng W.-L."/>
            <person name="Kazmierczak K.M."/>
            <person name="Andrzejewski T.M."/>
            <person name="Davidsen T.M."/>
            <person name="Wayne K.J."/>
            <person name="Tettelin H."/>
            <person name="Glass J.I."/>
            <person name="Rusch D."/>
            <person name="Podicherti R."/>
            <person name="Tsui H.-C.T."/>
            <person name="Winkler M.E."/>
        </authorList>
    </citation>
    <scope>NUCLEOTIDE SEQUENCE</scope>
</reference>
<dbReference type="EMBL" id="UINC01072796">
    <property type="protein sequence ID" value="SVC08696.1"/>
    <property type="molecule type" value="Genomic_DNA"/>
</dbReference>
<evidence type="ECO:0000313" key="1">
    <source>
        <dbReference type="EMBL" id="SVC08696.1"/>
    </source>
</evidence>
<gene>
    <name evidence="1" type="ORF">METZ01_LOCUS261550</name>
</gene>
<dbReference type="AlphaFoldDB" id="A0A382J9X0"/>